<evidence type="ECO:0000313" key="9">
    <source>
        <dbReference type="EMBL" id="KAG8468287.1"/>
    </source>
</evidence>
<comment type="similarity">
    <text evidence="5">Belongs to the TMEM41 family.</text>
</comment>
<feature type="transmembrane region" description="Helical" evidence="7">
    <location>
        <begin position="27"/>
        <end position="48"/>
    </location>
</feature>
<dbReference type="AlphaFoldDB" id="A0A8J5XTU3"/>
<evidence type="ECO:0000256" key="5">
    <source>
        <dbReference type="ARBA" id="ARBA00025797"/>
    </source>
</evidence>
<dbReference type="OrthoDB" id="3364966at2759"/>
<evidence type="ECO:0000256" key="6">
    <source>
        <dbReference type="SAM" id="MobiDB-lite"/>
    </source>
</evidence>
<keyword evidence="3 7" id="KW-1133">Transmembrane helix</keyword>
<keyword evidence="2 7" id="KW-0812">Transmembrane</keyword>
<dbReference type="PANTHER" id="PTHR43220">
    <property type="match status" value="1"/>
</dbReference>
<keyword evidence="4 7" id="KW-0472">Membrane</keyword>
<protein>
    <recommendedName>
        <fullName evidence="8">VTT domain-containing protein</fullName>
    </recommendedName>
</protein>
<dbReference type="Pfam" id="PF09335">
    <property type="entry name" value="VTT_dom"/>
    <property type="match status" value="1"/>
</dbReference>
<feature type="transmembrane region" description="Helical" evidence="7">
    <location>
        <begin position="85"/>
        <end position="107"/>
    </location>
</feature>
<evidence type="ECO:0000256" key="7">
    <source>
        <dbReference type="SAM" id="Phobius"/>
    </source>
</evidence>
<dbReference type="EMBL" id="JAGTXO010000004">
    <property type="protein sequence ID" value="KAG8468287.1"/>
    <property type="molecule type" value="Genomic_DNA"/>
</dbReference>
<name>A0A8J5XTU3_DIALT</name>
<dbReference type="OMA" id="CIKIPRD"/>
<evidence type="ECO:0000313" key="10">
    <source>
        <dbReference type="Proteomes" id="UP000751190"/>
    </source>
</evidence>
<feature type="transmembrane region" description="Helical" evidence="7">
    <location>
        <begin position="202"/>
        <end position="220"/>
    </location>
</feature>
<feature type="domain" description="VTT" evidence="8">
    <location>
        <begin position="102"/>
        <end position="221"/>
    </location>
</feature>
<dbReference type="Proteomes" id="UP000751190">
    <property type="component" value="Unassembled WGS sequence"/>
</dbReference>
<feature type="region of interest" description="Disordered" evidence="6">
    <location>
        <begin position="264"/>
        <end position="304"/>
    </location>
</feature>
<gene>
    <name evidence="9" type="ORF">KFE25_013370</name>
</gene>
<comment type="caution">
    <text evidence="9">The sequence shown here is derived from an EMBL/GenBank/DDBJ whole genome shotgun (WGS) entry which is preliminary data.</text>
</comment>
<proteinExistence type="inferred from homology"/>
<dbReference type="InterPro" id="IPR045014">
    <property type="entry name" value="TM41A/B"/>
</dbReference>
<keyword evidence="10" id="KW-1185">Reference proteome</keyword>
<evidence type="ECO:0000256" key="3">
    <source>
        <dbReference type="ARBA" id="ARBA00022989"/>
    </source>
</evidence>
<feature type="transmembrane region" description="Helical" evidence="7">
    <location>
        <begin position="119"/>
        <end position="144"/>
    </location>
</feature>
<dbReference type="InterPro" id="IPR032816">
    <property type="entry name" value="VTT_dom"/>
</dbReference>
<organism evidence="9 10">
    <name type="scientific">Diacronema lutheri</name>
    <name type="common">Unicellular marine alga</name>
    <name type="synonym">Monochrysis lutheri</name>
    <dbReference type="NCBI Taxonomy" id="2081491"/>
    <lineage>
        <taxon>Eukaryota</taxon>
        <taxon>Haptista</taxon>
        <taxon>Haptophyta</taxon>
        <taxon>Pavlovophyceae</taxon>
        <taxon>Pavlovales</taxon>
        <taxon>Pavlovaceae</taxon>
        <taxon>Diacronema</taxon>
    </lineage>
</organism>
<reference evidence="9" key="1">
    <citation type="submission" date="2021-05" db="EMBL/GenBank/DDBJ databases">
        <title>The genome of the haptophyte Pavlova lutheri (Diacronema luteri, Pavlovales) - a model for lipid biosynthesis in eukaryotic algae.</title>
        <authorList>
            <person name="Hulatt C.J."/>
            <person name="Posewitz M.C."/>
        </authorList>
    </citation>
    <scope>NUCLEOTIDE SEQUENCE</scope>
    <source>
        <strain evidence="9">NIVA-4/92</strain>
    </source>
</reference>
<accession>A0A8J5XTU3</accession>
<evidence type="ECO:0000256" key="4">
    <source>
        <dbReference type="ARBA" id="ARBA00023136"/>
    </source>
</evidence>
<feature type="compositionally biased region" description="Basic and acidic residues" evidence="6">
    <location>
        <begin position="264"/>
        <end position="273"/>
    </location>
</feature>
<evidence type="ECO:0000256" key="2">
    <source>
        <dbReference type="ARBA" id="ARBA00022692"/>
    </source>
</evidence>
<evidence type="ECO:0000256" key="1">
    <source>
        <dbReference type="ARBA" id="ARBA00004141"/>
    </source>
</evidence>
<feature type="transmembrane region" description="Helical" evidence="7">
    <location>
        <begin position="240"/>
        <end position="256"/>
    </location>
</feature>
<sequence length="304" mass="33649">MSSSPLLAHKLGVHAAAGEDRQLRRDAAYLAAFFCLGLLILYSAISALPPMADEDRAHIRRPRDIAEFHAMQGVMLKYKEVNSGAVLTVFLCAYVFMQSFAIPGSVMFSLLSGPLFGPFSGWCLVCFATTTGAIACYCVSNLFMRRILVARFPQRVAFLEQKARENADNVFYFILSLRMSPLLPNWFINAASPVAGISLRQFSVATFFGLMPINFLHVQAGMTLGYAHSLSGAVHDYRRVLLLLSLSLLALVPVFVKARRKSKELGSHKRDSLSAEDDFTLIKHPREPLPFAKGKGKRDPTDDV</sequence>
<dbReference type="GO" id="GO:0016020">
    <property type="term" value="C:membrane"/>
    <property type="evidence" value="ECO:0007669"/>
    <property type="project" value="UniProtKB-SubCell"/>
</dbReference>
<dbReference type="PANTHER" id="PTHR43220:SF18">
    <property type="entry name" value="TRANSMEMBRANE PROTEIN 41B"/>
    <property type="match status" value="1"/>
</dbReference>
<comment type="subcellular location">
    <subcellularLocation>
        <location evidence="1">Membrane</location>
        <topology evidence="1">Multi-pass membrane protein</topology>
    </subcellularLocation>
</comment>
<dbReference type="GO" id="GO:0000045">
    <property type="term" value="P:autophagosome assembly"/>
    <property type="evidence" value="ECO:0007669"/>
    <property type="project" value="TreeGrafter"/>
</dbReference>
<evidence type="ECO:0000259" key="8">
    <source>
        <dbReference type="Pfam" id="PF09335"/>
    </source>
</evidence>